<sequence>MIRILLVEDDLTFSLILESFLQKQGFAVEVCHQLKDAEKALSLTKFNLLLLDYRLPDGTGQELLEKVRLQNPKLPVIIMTSFRDVRTAVQAMRSGAFDYITKPVIPDELLLVVRQALQKKNDTVSEAKTAEKPAFIKGYSPVSEQLHRYIELVAPTEMSVIIQGESGTGKENVARTIHALSQRSDAPFVAIDCGALSGELAASELFGHVKGAFTGALQDKKGLFETASGGTVFLDEVGNLSYEIQVKLLRALQERVIQPVGSTKTINVDFRLITATNDNLQQSVKNGTFREDLFHRLNEFSIKVPALRERGEDLQEFVQFFIAQANAELDRNVKNVSPEAAALLLHYDWPGNLRELKNVIKRAVLLSPSETLEKTALPADMEQELQTTKPSGPDLKAAQEFTEKELINKTLQEAKFNKSKAARLLNIDRKTLYLKMQKYGIDP</sequence>
<name>A0ABW0E9T7_9BACT</name>
<dbReference type="InterPro" id="IPR001789">
    <property type="entry name" value="Sig_transdc_resp-reg_receiver"/>
</dbReference>
<dbReference type="EMBL" id="JBHSKT010000002">
    <property type="protein sequence ID" value="MFC5269928.1"/>
    <property type="molecule type" value="Genomic_DNA"/>
</dbReference>
<keyword evidence="5" id="KW-0804">Transcription</keyword>
<evidence type="ECO:0000256" key="6">
    <source>
        <dbReference type="PROSITE-ProRule" id="PRU00169"/>
    </source>
</evidence>
<evidence type="ECO:0000256" key="3">
    <source>
        <dbReference type="ARBA" id="ARBA00023015"/>
    </source>
</evidence>
<dbReference type="Gene3D" id="3.40.50.2300">
    <property type="match status" value="1"/>
</dbReference>
<dbReference type="Gene3D" id="1.10.8.60">
    <property type="match status" value="1"/>
</dbReference>
<dbReference type="PROSITE" id="PS00675">
    <property type="entry name" value="SIGMA54_INTERACT_1"/>
    <property type="match status" value="1"/>
</dbReference>
<dbReference type="CDD" id="cd00009">
    <property type="entry name" value="AAA"/>
    <property type="match status" value="1"/>
</dbReference>
<dbReference type="SMART" id="SM00448">
    <property type="entry name" value="REC"/>
    <property type="match status" value="1"/>
</dbReference>
<feature type="modified residue" description="4-aspartylphosphate" evidence="6">
    <location>
        <position position="52"/>
    </location>
</feature>
<keyword evidence="4" id="KW-0238">DNA-binding</keyword>
<dbReference type="SUPFAM" id="SSF52540">
    <property type="entry name" value="P-loop containing nucleoside triphosphate hydrolases"/>
    <property type="match status" value="1"/>
</dbReference>
<dbReference type="PANTHER" id="PTHR32071">
    <property type="entry name" value="TRANSCRIPTIONAL REGULATORY PROTEIN"/>
    <property type="match status" value="1"/>
</dbReference>
<keyword evidence="3" id="KW-0805">Transcription regulation</keyword>
<evidence type="ECO:0000259" key="7">
    <source>
        <dbReference type="PROSITE" id="PS50045"/>
    </source>
</evidence>
<evidence type="ECO:0000259" key="8">
    <source>
        <dbReference type="PROSITE" id="PS50110"/>
    </source>
</evidence>
<keyword evidence="2" id="KW-0067">ATP-binding</keyword>
<dbReference type="Pfam" id="PF25601">
    <property type="entry name" value="AAA_lid_14"/>
    <property type="match status" value="1"/>
</dbReference>
<protein>
    <submittedName>
        <fullName evidence="9">Sigma-54-dependent transcriptional regulator</fullName>
    </submittedName>
</protein>
<evidence type="ECO:0000256" key="2">
    <source>
        <dbReference type="ARBA" id="ARBA00022840"/>
    </source>
</evidence>
<evidence type="ECO:0000256" key="4">
    <source>
        <dbReference type="ARBA" id="ARBA00023125"/>
    </source>
</evidence>
<dbReference type="InterPro" id="IPR027417">
    <property type="entry name" value="P-loop_NTPase"/>
</dbReference>
<dbReference type="PROSITE" id="PS00676">
    <property type="entry name" value="SIGMA54_INTERACT_2"/>
    <property type="match status" value="1"/>
</dbReference>
<dbReference type="Pfam" id="PF00158">
    <property type="entry name" value="Sigma54_activat"/>
    <property type="match status" value="1"/>
</dbReference>
<dbReference type="InterPro" id="IPR002078">
    <property type="entry name" value="Sigma_54_int"/>
</dbReference>
<dbReference type="InterPro" id="IPR011006">
    <property type="entry name" value="CheY-like_superfamily"/>
</dbReference>
<evidence type="ECO:0000313" key="9">
    <source>
        <dbReference type="EMBL" id="MFC5269928.1"/>
    </source>
</evidence>
<dbReference type="InterPro" id="IPR058031">
    <property type="entry name" value="AAA_lid_NorR"/>
</dbReference>
<proteinExistence type="predicted"/>
<dbReference type="PROSITE" id="PS50110">
    <property type="entry name" value="RESPONSE_REGULATORY"/>
    <property type="match status" value="1"/>
</dbReference>
<dbReference type="Gene3D" id="3.40.50.300">
    <property type="entry name" value="P-loop containing nucleotide triphosphate hydrolases"/>
    <property type="match status" value="1"/>
</dbReference>
<keyword evidence="6" id="KW-0597">Phosphoprotein</keyword>
<dbReference type="PROSITE" id="PS00688">
    <property type="entry name" value="SIGMA54_INTERACT_3"/>
    <property type="match status" value="1"/>
</dbReference>
<dbReference type="Pfam" id="PF00072">
    <property type="entry name" value="Response_reg"/>
    <property type="match status" value="1"/>
</dbReference>
<keyword evidence="1" id="KW-0547">Nucleotide-binding</keyword>
<dbReference type="SUPFAM" id="SSF52172">
    <property type="entry name" value="CheY-like"/>
    <property type="match status" value="1"/>
</dbReference>
<dbReference type="InterPro" id="IPR025943">
    <property type="entry name" value="Sigma_54_int_dom_ATP-bd_2"/>
</dbReference>
<dbReference type="InterPro" id="IPR002197">
    <property type="entry name" value="HTH_Fis"/>
</dbReference>
<dbReference type="PANTHER" id="PTHR32071:SF81">
    <property type="entry name" value="PROPIONATE CATABOLISM OPERON REGULATORY PROTEIN"/>
    <property type="match status" value="1"/>
</dbReference>
<dbReference type="InterPro" id="IPR025944">
    <property type="entry name" value="Sigma_54_int_dom_CS"/>
</dbReference>
<evidence type="ECO:0000313" key="10">
    <source>
        <dbReference type="Proteomes" id="UP001596161"/>
    </source>
</evidence>
<comment type="caution">
    <text evidence="9">The sequence shown here is derived from an EMBL/GenBank/DDBJ whole genome shotgun (WGS) entry which is preliminary data.</text>
</comment>
<dbReference type="InterPro" id="IPR003593">
    <property type="entry name" value="AAA+_ATPase"/>
</dbReference>
<dbReference type="PROSITE" id="PS50045">
    <property type="entry name" value="SIGMA54_INTERACT_4"/>
    <property type="match status" value="1"/>
</dbReference>
<keyword evidence="10" id="KW-1185">Reference proteome</keyword>
<dbReference type="SUPFAM" id="SSF46689">
    <property type="entry name" value="Homeodomain-like"/>
    <property type="match status" value="1"/>
</dbReference>
<organism evidence="9 10">
    <name type="scientific">Adhaeribacter terreus</name>
    <dbReference type="NCBI Taxonomy" id="529703"/>
    <lineage>
        <taxon>Bacteria</taxon>
        <taxon>Pseudomonadati</taxon>
        <taxon>Bacteroidota</taxon>
        <taxon>Cytophagia</taxon>
        <taxon>Cytophagales</taxon>
        <taxon>Hymenobacteraceae</taxon>
        <taxon>Adhaeribacter</taxon>
    </lineage>
</organism>
<dbReference type="RefSeq" id="WP_378016308.1">
    <property type="nucleotide sequence ID" value="NZ_JBHSKT010000002.1"/>
</dbReference>
<evidence type="ECO:0000256" key="5">
    <source>
        <dbReference type="ARBA" id="ARBA00023163"/>
    </source>
</evidence>
<reference evidence="10" key="1">
    <citation type="journal article" date="2019" name="Int. J. Syst. Evol. Microbiol.">
        <title>The Global Catalogue of Microorganisms (GCM) 10K type strain sequencing project: providing services to taxonomists for standard genome sequencing and annotation.</title>
        <authorList>
            <consortium name="The Broad Institute Genomics Platform"/>
            <consortium name="The Broad Institute Genome Sequencing Center for Infectious Disease"/>
            <person name="Wu L."/>
            <person name="Ma J."/>
        </authorList>
    </citation>
    <scope>NUCLEOTIDE SEQUENCE [LARGE SCALE GENOMIC DNA]</scope>
    <source>
        <strain evidence="10">KACC 12602</strain>
    </source>
</reference>
<evidence type="ECO:0000256" key="1">
    <source>
        <dbReference type="ARBA" id="ARBA00022741"/>
    </source>
</evidence>
<dbReference type="InterPro" id="IPR025662">
    <property type="entry name" value="Sigma_54_int_dom_ATP-bd_1"/>
</dbReference>
<feature type="domain" description="Sigma-54 factor interaction" evidence="7">
    <location>
        <begin position="136"/>
        <end position="365"/>
    </location>
</feature>
<dbReference type="PRINTS" id="PR01590">
    <property type="entry name" value="HTHFIS"/>
</dbReference>
<dbReference type="Gene3D" id="1.10.10.60">
    <property type="entry name" value="Homeodomain-like"/>
    <property type="match status" value="1"/>
</dbReference>
<dbReference type="Proteomes" id="UP001596161">
    <property type="component" value="Unassembled WGS sequence"/>
</dbReference>
<dbReference type="Pfam" id="PF02954">
    <property type="entry name" value="HTH_8"/>
    <property type="match status" value="1"/>
</dbReference>
<dbReference type="SMART" id="SM00382">
    <property type="entry name" value="AAA"/>
    <property type="match status" value="1"/>
</dbReference>
<accession>A0ABW0E9T7</accession>
<feature type="domain" description="Response regulatory" evidence="8">
    <location>
        <begin position="3"/>
        <end position="117"/>
    </location>
</feature>
<gene>
    <name evidence="9" type="ORF">ACFPIB_04850</name>
</gene>
<dbReference type="InterPro" id="IPR009057">
    <property type="entry name" value="Homeodomain-like_sf"/>
</dbReference>